<keyword evidence="2 9" id="KW-0378">Hydrolase</keyword>
<name>A0A923E5B3_CLOTT</name>
<evidence type="ECO:0000256" key="1">
    <source>
        <dbReference type="ARBA" id="ARBA00022741"/>
    </source>
</evidence>
<dbReference type="GO" id="GO:0016787">
    <property type="term" value="F:hydrolase activity"/>
    <property type="evidence" value="ECO:0007669"/>
    <property type="project" value="UniProtKB-UniRule"/>
</dbReference>
<evidence type="ECO:0000256" key="9">
    <source>
        <dbReference type="PROSITE-ProRule" id="PRU00560"/>
    </source>
</evidence>
<keyword evidence="1 9" id="KW-0547">Nucleotide-binding</keyword>
<dbReference type="Gene3D" id="3.40.50.300">
    <property type="entry name" value="P-loop containing nucleotide triphosphate hydrolases"/>
    <property type="match status" value="2"/>
</dbReference>
<feature type="domain" description="UvrD-like helicase ATP-binding" evidence="10">
    <location>
        <begin position="207"/>
        <end position="586"/>
    </location>
</feature>
<dbReference type="GO" id="GO:0005524">
    <property type="term" value="F:ATP binding"/>
    <property type="evidence" value="ECO:0007669"/>
    <property type="project" value="UniProtKB-UniRule"/>
</dbReference>
<organism evidence="11 12">
    <name type="scientific">Clostridium tetanomorphum</name>
    <dbReference type="NCBI Taxonomy" id="1553"/>
    <lineage>
        <taxon>Bacteria</taxon>
        <taxon>Bacillati</taxon>
        <taxon>Bacillota</taxon>
        <taxon>Clostridia</taxon>
        <taxon>Eubacteriales</taxon>
        <taxon>Clostridiaceae</taxon>
        <taxon>Clostridium</taxon>
    </lineage>
</organism>
<proteinExistence type="predicted"/>
<evidence type="ECO:0000256" key="4">
    <source>
        <dbReference type="ARBA" id="ARBA00022840"/>
    </source>
</evidence>
<dbReference type="RefSeq" id="WP_035146558.1">
    <property type="nucleotide sequence ID" value="NZ_JAAZWO010000003.1"/>
</dbReference>
<feature type="binding site" evidence="9">
    <location>
        <begin position="228"/>
        <end position="235"/>
    </location>
    <ligand>
        <name>ATP</name>
        <dbReference type="ChEBI" id="CHEBI:30616"/>
    </ligand>
</feature>
<evidence type="ECO:0000313" key="12">
    <source>
        <dbReference type="Proteomes" id="UP000563151"/>
    </source>
</evidence>
<evidence type="ECO:0000256" key="3">
    <source>
        <dbReference type="ARBA" id="ARBA00022806"/>
    </source>
</evidence>
<evidence type="ECO:0000256" key="7">
    <source>
        <dbReference type="ARBA" id="ARBA00034808"/>
    </source>
</evidence>
<comment type="caution">
    <text evidence="11">The sequence shown here is derived from an EMBL/GenBank/DDBJ whole genome shotgun (WGS) entry which is preliminary data.</text>
</comment>
<protein>
    <recommendedName>
        <fullName evidence="7">DNA 3'-5' helicase</fullName>
        <ecNumber evidence="7">5.6.2.4</ecNumber>
    </recommendedName>
</protein>
<keyword evidence="4 9" id="KW-0067">ATP-binding</keyword>
<dbReference type="Proteomes" id="UP000563151">
    <property type="component" value="Unassembled WGS sequence"/>
</dbReference>
<comment type="catalytic activity">
    <reaction evidence="8">
        <text>ATP + H2O = ADP + phosphate + H(+)</text>
        <dbReference type="Rhea" id="RHEA:13065"/>
        <dbReference type="ChEBI" id="CHEBI:15377"/>
        <dbReference type="ChEBI" id="CHEBI:15378"/>
        <dbReference type="ChEBI" id="CHEBI:30616"/>
        <dbReference type="ChEBI" id="CHEBI:43474"/>
        <dbReference type="ChEBI" id="CHEBI:456216"/>
        <dbReference type="EC" id="5.6.2.4"/>
    </reaction>
</comment>
<dbReference type="PANTHER" id="PTHR11070">
    <property type="entry name" value="UVRD / RECB / PCRA DNA HELICASE FAMILY MEMBER"/>
    <property type="match status" value="1"/>
</dbReference>
<dbReference type="GO" id="GO:0005829">
    <property type="term" value="C:cytosol"/>
    <property type="evidence" value="ECO:0007669"/>
    <property type="project" value="TreeGrafter"/>
</dbReference>
<gene>
    <name evidence="11" type="ORF">HGG79_02935</name>
</gene>
<dbReference type="InterPro" id="IPR027417">
    <property type="entry name" value="P-loop_NTPase"/>
</dbReference>
<dbReference type="GO" id="GO:0043138">
    <property type="term" value="F:3'-5' DNA helicase activity"/>
    <property type="evidence" value="ECO:0007669"/>
    <property type="project" value="UniProtKB-EC"/>
</dbReference>
<evidence type="ECO:0000256" key="6">
    <source>
        <dbReference type="ARBA" id="ARBA00034617"/>
    </source>
</evidence>
<dbReference type="EC" id="5.6.2.4" evidence="7"/>
<comment type="catalytic activity">
    <reaction evidence="6">
        <text>Couples ATP hydrolysis with the unwinding of duplex DNA by translocating in the 3'-5' direction.</text>
        <dbReference type="EC" id="5.6.2.4"/>
    </reaction>
</comment>
<dbReference type="InterPro" id="IPR014016">
    <property type="entry name" value="UvrD-like_ATP-bd"/>
</dbReference>
<accession>A0A923E5B3</accession>
<evidence type="ECO:0000256" key="5">
    <source>
        <dbReference type="ARBA" id="ARBA00023235"/>
    </source>
</evidence>
<reference evidence="11 12" key="1">
    <citation type="submission" date="2020-04" db="EMBL/GenBank/DDBJ databases">
        <title>Genomic insights into acetone-butanol-ethanol (ABE) fermentation by sequencing solventogenic clostridia strains.</title>
        <authorList>
            <person name="Brown S."/>
        </authorList>
    </citation>
    <scope>NUCLEOTIDE SEQUENCE [LARGE SCALE GENOMIC DNA]</scope>
    <source>
        <strain evidence="11 12">DJ011</strain>
    </source>
</reference>
<dbReference type="PROSITE" id="PS51198">
    <property type="entry name" value="UVRD_HELICASE_ATP_BIND"/>
    <property type="match status" value="1"/>
</dbReference>
<evidence type="ECO:0000256" key="8">
    <source>
        <dbReference type="ARBA" id="ARBA00048988"/>
    </source>
</evidence>
<keyword evidence="3 9" id="KW-0347">Helicase</keyword>
<dbReference type="SUPFAM" id="SSF52540">
    <property type="entry name" value="P-loop containing nucleoside triphosphate hydrolases"/>
    <property type="match status" value="1"/>
</dbReference>
<dbReference type="GO" id="GO:0003677">
    <property type="term" value="F:DNA binding"/>
    <property type="evidence" value="ECO:0007669"/>
    <property type="project" value="InterPro"/>
</dbReference>
<keyword evidence="12" id="KW-1185">Reference proteome</keyword>
<evidence type="ECO:0000256" key="2">
    <source>
        <dbReference type="ARBA" id="ARBA00022801"/>
    </source>
</evidence>
<sequence>MSNYDEELKSEVSYLENTMSLINKNLDIESNKASKAKEELIYVRRHMWENTVHFIDDIDRLADIKQNLAIVQGQTTSYEKIEKNIDKYKRMLKKPYFARIDFLEKGSYKEKIYIGVSNLLDEETYDFYVYDWRSPVASIFYRYELGNAKYNSPDGEVEGEVLLKRQYDIKNGKINYFFDSSLNIMDNTLKSVLAKNTSSKMKTIVETIQREQDIVIRDIESELLIVQGVAGSGKTSIAMHRVAFLMYQGLLTKLYANNIVIISPNELFSKYIENVLPELGEENIIRLTFENIFSENFNNRCIKSKNDTLEEIIVCEHKKKKNIIKSSLEFKTSKEFVTILNRFIWYFQRKMIDFRDIYYNGEYMANRHLIKEFLLNDSIDIPIEKRLKTIEVRILDKIKPIRKERIKKLEAFVSRYPEHQFEIKSLARLISIKESSKLLKEIKKFTQIDYINVYKRLLQNKDLFYRLAQGIRLPDNIDDILNNSSNNEDAMLYEDILALTYLKVKISGYDKYKDIKQVVVDEAQDYYPIHFEILKEMFKNARYTVLGDINQTIGKEADICIYDDIKAILNKSKSTVVSMHKSFRNSYEINEFSSKFLHENFQVERFERHEEPPEIVSKLSVSELDETVINYILKYKEYGCELIAIICKSMKQSQNLYERLKDRIEINIITNKSNDISGTSIVPVYMAKGLEFDGVIVYGTDDENYNTEEDKKLLYIACTRALHRLSLVNIGDKSRFII</sequence>
<dbReference type="GO" id="GO:0000725">
    <property type="term" value="P:recombinational repair"/>
    <property type="evidence" value="ECO:0007669"/>
    <property type="project" value="TreeGrafter"/>
</dbReference>
<dbReference type="AlphaFoldDB" id="A0A923E5B3"/>
<dbReference type="InterPro" id="IPR000212">
    <property type="entry name" value="DNA_helicase_UvrD/REP"/>
</dbReference>
<evidence type="ECO:0000313" key="11">
    <source>
        <dbReference type="EMBL" id="MBC2396737.1"/>
    </source>
</evidence>
<dbReference type="Pfam" id="PF13361">
    <property type="entry name" value="UvrD_C"/>
    <property type="match status" value="1"/>
</dbReference>
<keyword evidence="5" id="KW-0413">Isomerase</keyword>
<dbReference type="EMBL" id="JAAZWO010000003">
    <property type="protein sequence ID" value="MBC2396737.1"/>
    <property type="molecule type" value="Genomic_DNA"/>
</dbReference>
<dbReference type="InterPro" id="IPR014017">
    <property type="entry name" value="DNA_helicase_UvrD-like_C"/>
</dbReference>
<dbReference type="PANTHER" id="PTHR11070:SF17">
    <property type="entry name" value="DNA HELICASE IV"/>
    <property type="match status" value="1"/>
</dbReference>
<dbReference type="Pfam" id="PF00580">
    <property type="entry name" value="UvrD-helicase"/>
    <property type="match status" value="1"/>
</dbReference>
<evidence type="ECO:0000259" key="10">
    <source>
        <dbReference type="PROSITE" id="PS51198"/>
    </source>
</evidence>